<evidence type="ECO:0000313" key="10">
    <source>
        <dbReference type="Proteomes" id="UP000295124"/>
    </source>
</evidence>
<comment type="similarity">
    <text evidence="2 8">Belongs to the 4-toluene sulfonate uptake permease (TSUP) (TC 2.A.102) family.</text>
</comment>
<dbReference type="OrthoDB" id="3782574at2"/>
<evidence type="ECO:0000256" key="7">
    <source>
        <dbReference type="ARBA" id="ARBA00023136"/>
    </source>
</evidence>
<evidence type="ECO:0000256" key="5">
    <source>
        <dbReference type="ARBA" id="ARBA00022692"/>
    </source>
</evidence>
<feature type="transmembrane region" description="Helical" evidence="8">
    <location>
        <begin position="29"/>
        <end position="59"/>
    </location>
</feature>
<dbReference type="Pfam" id="PF01925">
    <property type="entry name" value="TauE"/>
    <property type="match status" value="1"/>
</dbReference>
<feature type="transmembrane region" description="Helical" evidence="8">
    <location>
        <begin position="199"/>
        <end position="221"/>
    </location>
</feature>
<dbReference type="InterPro" id="IPR002781">
    <property type="entry name" value="TM_pro_TauE-like"/>
</dbReference>
<keyword evidence="4 8" id="KW-1003">Cell membrane</keyword>
<keyword evidence="5 8" id="KW-0812">Transmembrane</keyword>
<dbReference type="Proteomes" id="UP000295124">
    <property type="component" value="Unassembled WGS sequence"/>
</dbReference>
<name>A0A4R4ZI52_9ACTN</name>
<feature type="transmembrane region" description="Helical" evidence="8">
    <location>
        <begin position="252"/>
        <end position="271"/>
    </location>
</feature>
<evidence type="ECO:0000256" key="6">
    <source>
        <dbReference type="ARBA" id="ARBA00022989"/>
    </source>
</evidence>
<keyword evidence="6 8" id="KW-1133">Transmembrane helix</keyword>
<comment type="subcellular location">
    <subcellularLocation>
        <location evidence="1 8">Cell membrane</location>
        <topology evidence="1 8">Multi-pass membrane protein</topology>
    </subcellularLocation>
</comment>
<comment type="caution">
    <text evidence="9">The sequence shown here is derived from an EMBL/GenBank/DDBJ whole genome shotgun (WGS) entry which is preliminary data.</text>
</comment>
<feature type="transmembrane region" description="Helical" evidence="8">
    <location>
        <begin position="228"/>
        <end position="246"/>
    </location>
</feature>
<dbReference type="InterPro" id="IPR052017">
    <property type="entry name" value="TSUP"/>
</dbReference>
<evidence type="ECO:0000313" key="9">
    <source>
        <dbReference type="EMBL" id="TDD58263.1"/>
    </source>
</evidence>
<feature type="transmembrane region" description="Helical" evidence="8">
    <location>
        <begin position="98"/>
        <end position="120"/>
    </location>
</feature>
<feature type="transmembrane region" description="Helical" evidence="8">
    <location>
        <begin position="65"/>
        <end position="86"/>
    </location>
</feature>
<keyword evidence="7 8" id="KW-0472">Membrane</keyword>
<dbReference type="AlphaFoldDB" id="A0A4R4ZI52"/>
<dbReference type="GO" id="GO:0005886">
    <property type="term" value="C:plasma membrane"/>
    <property type="evidence" value="ECO:0007669"/>
    <property type="project" value="UniProtKB-SubCell"/>
</dbReference>
<evidence type="ECO:0000256" key="2">
    <source>
        <dbReference type="ARBA" id="ARBA00009142"/>
    </source>
</evidence>
<evidence type="ECO:0000256" key="3">
    <source>
        <dbReference type="ARBA" id="ARBA00022448"/>
    </source>
</evidence>
<evidence type="ECO:0000256" key="4">
    <source>
        <dbReference type="ARBA" id="ARBA00022475"/>
    </source>
</evidence>
<organism evidence="9 10">
    <name type="scientific">Kribbella antibiotica</name>
    <dbReference type="NCBI Taxonomy" id="190195"/>
    <lineage>
        <taxon>Bacteria</taxon>
        <taxon>Bacillati</taxon>
        <taxon>Actinomycetota</taxon>
        <taxon>Actinomycetes</taxon>
        <taxon>Propionibacteriales</taxon>
        <taxon>Kribbellaceae</taxon>
        <taxon>Kribbella</taxon>
    </lineage>
</organism>
<dbReference type="EMBL" id="SMKX01000055">
    <property type="protein sequence ID" value="TDD58263.1"/>
    <property type="molecule type" value="Genomic_DNA"/>
</dbReference>
<dbReference type="PANTHER" id="PTHR30269">
    <property type="entry name" value="TRANSMEMBRANE PROTEIN YFCA"/>
    <property type="match status" value="1"/>
</dbReference>
<feature type="transmembrane region" description="Helical" evidence="8">
    <location>
        <begin position="157"/>
        <end position="187"/>
    </location>
</feature>
<dbReference type="PANTHER" id="PTHR30269:SF0">
    <property type="entry name" value="MEMBRANE TRANSPORTER PROTEIN YFCA-RELATED"/>
    <property type="match status" value="1"/>
</dbReference>
<sequence>MGSAYASGLGWLRGSRIVESAVRPDPRRVLMILLAGIAAGALNAVGGGGSFVALSALVAGGLPPVTANATATVALLPGNATSAWVYRKQVHAFEHPSTLRLTLASVLGGAIGAGLLLLLPSASFEAAVPWLLAFATLVLAFGKRLTKAMRLGPAGPVAILVVQFVLSIYGGYFGGAVGVMMLAFWSATTSLDTARGTPLRVIQVGAVFFTAALIFLFAADVLDQTRHLVAMLCGAMIGGYFGAHLVRRLPAAVLRVLVVGTAVAMTVLFFVRAFG</sequence>
<gene>
    <name evidence="9" type="ORF">E1263_19810</name>
</gene>
<keyword evidence="3" id="KW-0813">Transport</keyword>
<evidence type="ECO:0000256" key="8">
    <source>
        <dbReference type="RuleBase" id="RU363041"/>
    </source>
</evidence>
<keyword evidence="10" id="KW-1185">Reference proteome</keyword>
<evidence type="ECO:0000256" key="1">
    <source>
        <dbReference type="ARBA" id="ARBA00004651"/>
    </source>
</evidence>
<reference evidence="9 10" key="1">
    <citation type="submission" date="2019-03" db="EMBL/GenBank/DDBJ databases">
        <title>Draft genome sequences of novel Actinobacteria.</title>
        <authorList>
            <person name="Sahin N."/>
            <person name="Ay H."/>
            <person name="Saygin H."/>
        </authorList>
    </citation>
    <scope>NUCLEOTIDE SEQUENCE [LARGE SCALE GENOMIC DNA]</scope>
    <source>
        <strain evidence="9 10">JCM 13523</strain>
    </source>
</reference>
<accession>A0A4R4ZI52</accession>
<feature type="transmembrane region" description="Helical" evidence="8">
    <location>
        <begin position="126"/>
        <end position="145"/>
    </location>
</feature>
<proteinExistence type="inferred from homology"/>
<protein>
    <recommendedName>
        <fullName evidence="8">Probable membrane transporter protein</fullName>
    </recommendedName>
</protein>